<gene>
    <name evidence="1" type="ORF">TM448A02083_0008</name>
</gene>
<proteinExistence type="predicted"/>
<name>A0A6H1ZVX5_9ZZZZ</name>
<organism evidence="1">
    <name type="scientific">viral metagenome</name>
    <dbReference type="NCBI Taxonomy" id="1070528"/>
    <lineage>
        <taxon>unclassified sequences</taxon>
        <taxon>metagenomes</taxon>
        <taxon>organismal metagenomes</taxon>
    </lineage>
</organism>
<protein>
    <submittedName>
        <fullName evidence="1">Uncharacterized protein</fullName>
    </submittedName>
</protein>
<dbReference type="EMBL" id="MT144256">
    <property type="protein sequence ID" value="QJA51360.1"/>
    <property type="molecule type" value="Genomic_DNA"/>
</dbReference>
<accession>A0A6H1ZVX5</accession>
<reference evidence="1" key="1">
    <citation type="submission" date="2020-03" db="EMBL/GenBank/DDBJ databases">
        <title>The deep terrestrial virosphere.</title>
        <authorList>
            <person name="Holmfeldt K."/>
            <person name="Nilsson E."/>
            <person name="Simone D."/>
            <person name="Lopez-Fernandez M."/>
            <person name="Wu X."/>
            <person name="de Brujin I."/>
            <person name="Lundin D."/>
            <person name="Andersson A."/>
            <person name="Bertilsson S."/>
            <person name="Dopson M."/>
        </authorList>
    </citation>
    <scope>NUCLEOTIDE SEQUENCE</scope>
    <source>
        <strain evidence="1">TM448A02083</strain>
    </source>
</reference>
<sequence>MTKEEIRSLIINLIPKYEEVLRFHPRFVDAACEKCLAEFYNIIFLRNSLELERYTKQFGYDVPITIAFEATTGLYYSNYPTGISIIPIPDKNSGVRRISTPIQGVATFYPMDARELDLVQSGSYVNTITAKIGYVPRRIRIEYYKPTAGVITSGVRLDLLIPFSQYADTDTVLMPELVNDQGLGFTDRVLQILERVPPVELLENKQLQETKE</sequence>
<dbReference type="AlphaFoldDB" id="A0A6H1ZVX5"/>
<evidence type="ECO:0000313" key="1">
    <source>
        <dbReference type="EMBL" id="QJA51360.1"/>
    </source>
</evidence>